<evidence type="ECO:0000256" key="3">
    <source>
        <dbReference type="ARBA" id="ARBA00022737"/>
    </source>
</evidence>
<dbReference type="InterPro" id="IPR032675">
    <property type="entry name" value="LRR_dom_sf"/>
</dbReference>
<dbReference type="GO" id="GO:0006913">
    <property type="term" value="P:nucleocytoplasmic transport"/>
    <property type="evidence" value="ECO:0007669"/>
    <property type="project" value="TreeGrafter"/>
</dbReference>
<accession>A0AAD8CD36</accession>
<dbReference type="GO" id="GO:0048471">
    <property type="term" value="C:perinuclear region of cytoplasm"/>
    <property type="evidence" value="ECO:0007669"/>
    <property type="project" value="TreeGrafter"/>
</dbReference>
<dbReference type="GO" id="GO:0031267">
    <property type="term" value="F:small GTPase binding"/>
    <property type="evidence" value="ECO:0007669"/>
    <property type="project" value="TreeGrafter"/>
</dbReference>
<dbReference type="Proteomes" id="UP001230051">
    <property type="component" value="Unassembled WGS sequence"/>
</dbReference>
<protein>
    <submittedName>
        <fullName evidence="4">NLR family CARD domain-containing protein 3</fullName>
    </submittedName>
</protein>
<dbReference type="GO" id="GO:0005829">
    <property type="term" value="C:cytosol"/>
    <property type="evidence" value="ECO:0007669"/>
    <property type="project" value="TreeGrafter"/>
</dbReference>
<dbReference type="AlphaFoldDB" id="A0AAD8CD36"/>
<sequence length="266" mass="28679">MVAVLEACDIVEHLVLRNTGLTDDLLGSLATALVNSQSEVEMINLNLNNIGPQGAYILTHLLKAKPQVKGLLLFGNKLGDDGICILINGLTELHIPEENEKQISESPLPAENKQSISEGKGFLLSELDIGGNQITCKGIECVASFIRQQPPLQYLGIAQSNGVDTAGWKVLFDSLKINSRISHVILDENQLGDEGAILFADMLSANQSLCKVDLDWNGIGEGGGNAILESLQSRIGCSLEHLSLEGNMISEELLKKISQQLKPRST</sequence>
<dbReference type="SMART" id="SM00368">
    <property type="entry name" value="LRR_RI"/>
    <property type="match status" value="6"/>
</dbReference>
<organism evidence="4 5">
    <name type="scientific">Acipenser oxyrinchus oxyrinchus</name>
    <dbReference type="NCBI Taxonomy" id="40147"/>
    <lineage>
        <taxon>Eukaryota</taxon>
        <taxon>Metazoa</taxon>
        <taxon>Chordata</taxon>
        <taxon>Craniata</taxon>
        <taxon>Vertebrata</taxon>
        <taxon>Euteleostomi</taxon>
        <taxon>Actinopterygii</taxon>
        <taxon>Chondrostei</taxon>
        <taxon>Acipenseriformes</taxon>
        <taxon>Acipenseridae</taxon>
        <taxon>Acipenser</taxon>
    </lineage>
</organism>
<dbReference type="InterPro" id="IPR027038">
    <property type="entry name" value="RanGap"/>
</dbReference>
<evidence type="ECO:0000256" key="1">
    <source>
        <dbReference type="ARBA" id="ARBA00022468"/>
    </source>
</evidence>
<keyword evidence="3" id="KW-0677">Repeat</keyword>
<dbReference type="SUPFAM" id="SSF52047">
    <property type="entry name" value="RNI-like"/>
    <property type="match status" value="1"/>
</dbReference>
<evidence type="ECO:0000256" key="2">
    <source>
        <dbReference type="ARBA" id="ARBA00022614"/>
    </source>
</evidence>
<proteinExistence type="predicted"/>
<reference evidence="4" key="1">
    <citation type="submission" date="2022-02" db="EMBL/GenBank/DDBJ databases">
        <title>Atlantic sturgeon de novo genome assembly.</title>
        <authorList>
            <person name="Stock M."/>
            <person name="Klopp C."/>
            <person name="Guiguen Y."/>
            <person name="Cabau C."/>
            <person name="Parinello H."/>
            <person name="Santidrian Yebra-Pimentel E."/>
            <person name="Kuhl H."/>
            <person name="Dirks R.P."/>
            <person name="Guessner J."/>
            <person name="Wuertz S."/>
            <person name="Du K."/>
            <person name="Schartl M."/>
        </authorList>
    </citation>
    <scope>NUCLEOTIDE SEQUENCE</scope>
    <source>
        <strain evidence="4">STURGEONOMICS-FGT-2020</strain>
        <tissue evidence="4">Whole blood</tissue>
    </source>
</reference>
<keyword evidence="5" id="KW-1185">Reference proteome</keyword>
<evidence type="ECO:0000313" key="5">
    <source>
        <dbReference type="Proteomes" id="UP001230051"/>
    </source>
</evidence>
<comment type="caution">
    <text evidence="4">The sequence shown here is derived from an EMBL/GenBank/DDBJ whole genome shotgun (WGS) entry which is preliminary data.</text>
</comment>
<evidence type="ECO:0000313" key="4">
    <source>
        <dbReference type="EMBL" id="KAK1128687.1"/>
    </source>
</evidence>
<name>A0AAD8CD36_ACIOX</name>
<dbReference type="PANTHER" id="PTHR24113:SF12">
    <property type="entry name" value="RAN GTPASE-ACTIVATING PROTEIN 1"/>
    <property type="match status" value="1"/>
</dbReference>
<dbReference type="Gene3D" id="3.80.10.10">
    <property type="entry name" value="Ribonuclease Inhibitor"/>
    <property type="match status" value="2"/>
</dbReference>
<dbReference type="Pfam" id="PF13516">
    <property type="entry name" value="LRR_6"/>
    <property type="match status" value="3"/>
</dbReference>
<dbReference type="GO" id="GO:0005096">
    <property type="term" value="F:GTPase activator activity"/>
    <property type="evidence" value="ECO:0007669"/>
    <property type="project" value="UniProtKB-KW"/>
</dbReference>
<dbReference type="PANTHER" id="PTHR24113">
    <property type="entry name" value="RAN GTPASE-ACTIVATING PROTEIN 1"/>
    <property type="match status" value="1"/>
</dbReference>
<dbReference type="GO" id="GO:0005634">
    <property type="term" value="C:nucleus"/>
    <property type="evidence" value="ECO:0007669"/>
    <property type="project" value="TreeGrafter"/>
</dbReference>
<keyword evidence="2" id="KW-0433">Leucine-rich repeat</keyword>
<keyword evidence="1" id="KW-0343">GTPase activation</keyword>
<gene>
    <name evidence="4" type="primary">RNH1</name>
    <name evidence="4" type="ORF">AOXY_G38550</name>
</gene>
<dbReference type="InterPro" id="IPR001611">
    <property type="entry name" value="Leu-rich_rpt"/>
</dbReference>
<dbReference type="EMBL" id="JAGXEW010001346">
    <property type="protein sequence ID" value="KAK1128687.1"/>
    <property type="molecule type" value="Genomic_DNA"/>
</dbReference>